<comment type="caution">
    <text evidence="1">The sequence shown here is derived from an EMBL/GenBank/DDBJ whole genome shotgun (WGS) entry which is preliminary data.</text>
</comment>
<evidence type="ECO:0000313" key="1">
    <source>
        <dbReference type="EMBL" id="CAK1594958.1"/>
    </source>
</evidence>
<gene>
    <name evidence="1" type="ORF">PARMNEM_LOCUS14516</name>
</gene>
<dbReference type="PANTHER" id="PTHR24559">
    <property type="entry name" value="TRANSPOSON TY3-I GAG-POL POLYPROTEIN"/>
    <property type="match status" value="1"/>
</dbReference>
<dbReference type="PANTHER" id="PTHR24559:SF444">
    <property type="entry name" value="REVERSE TRANSCRIPTASE DOMAIN-CONTAINING PROTEIN"/>
    <property type="match status" value="1"/>
</dbReference>
<protein>
    <submittedName>
        <fullName evidence="1">Uncharacterized protein</fullName>
    </submittedName>
</protein>
<dbReference type="Gene3D" id="3.10.10.10">
    <property type="entry name" value="HIV Type 1 Reverse Transcriptase, subunit A, domain 1"/>
    <property type="match status" value="1"/>
</dbReference>
<proteinExistence type="predicted"/>
<keyword evidence="2" id="KW-1185">Reference proteome</keyword>
<dbReference type="AlphaFoldDB" id="A0AAV1LHR9"/>
<dbReference type="InterPro" id="IPR043502">
    <property type="entry name" value="DNA/RNA_pol_sf"/>
</dbReference>
<evidence type="ECO:0000313" key="2">
    <source>
        <dbReference type="Proteomes" id="UP001314205"/>
    </source>
</evidence>
<reference evidence="1 2" key="1">
    <citation type="submission" date="2023-11" db="EMBL/GenBank/DDBJ databases">
        <authorList>
            <person name="Hedman E."/>
            <person name="Englund M."/>
            <person name="Stromberg M."/>
            <person name="Nyberg Akerstrom W."/>
            <person name="Nylinder S."/>
            <person name="Jareborg N."/>
            <person name="Kallberg Y."/>
            <person name="Kronander E."/>
        </authorList>
    </citation>
    <scope>NUCLEOTIDE SEQUENCE [LARGE SCALE GENOMIC DNA]</scope>
</reference>
<dbReference type="SUPFAM" id="SSF56672">
    <property type="entry name" value="DNA/RNA polymerases"/>
    <property type="match status" value="1"/>
</dbReference>
<sequence length="114" mass="13447">MYLTLLMEKKDNEQEYDIGDSKYAEKICKMCEEYKPNEKKKESNVELKIILTDEEPVFQNPQRLSPLEMNAVNMQVEEWLNKGIIKPNKFDFACLVVLSTKKDGSRRMCKDFDD</sequence>
<dbReference type="EMBL" id="CAVLGL010000091">
    <property type="protein sequence ID" value="CAK1594958.1"/>
    <property type="molecule type" value="Genomic_DNA"/>
</dbReference>
<dbReference type="InterPro" id="IPR053134">
    <property type="entry name" value="RNA-dir_DNA_polymerase"/>
</dbReference>
<dbReference type="GO" id="GO:0071897">
    <property type="term" value="P:DNA biosynthetic process"/>
    <property type="evidence" value="ECO:0007669"/>
    <property type="project" value="UniProtKB-ARBA"/>
</dbReference>
<name>A0AAV1LHR9_9NEOP</name>
<dbReference type="Proteomes" id="UP001314205">
    <property type="component" value="Unassembled WGS sequence"/>
</dbReference>
<accession>A0AAV1LHR9</accession>
<organism evidence="1 2">
    <name type="scientific">Parnassius mnemosyne</name>
    <name type="common">clouded apollo</name>
    <dbReference type="NCBI Taxonomy" id="213953"/>
    <lineage>
        <taxon>Eukaryota</taxon>
        <taxon>Metazoa</taxon>
        <taxon>Ecdysozoa</taxon>
        <taxon>Arthropoda</taxon>
        <taxon>Hexapoda</taxon>
        <taxon>Insecta</taxon>
        <taxon>Pterygota</taxon>
        <taxon>Neoptera</taxon>
        <taxon>Endopterygota</taxon>
        <taxon>Lepidoptera</taxon>
        <taxon>Glossata</taxon>
        <taxon>Ditrysia</taxon>
        <taxon>Papilionoidea</taxon>
        <taxon>Papilionidae</taxon>
        <taxon>Parnassiinae</taxon>
        <taxon>Parnassini</taxon>
        <taxon>Parnassius</taxon>
        <taxon>Driopa</taxon>
    </lineage>
</organism>